<dbReference type="Proteomes" id="UP000184529">
    <property type="component" value="Unassembled WGS sequence"/>
</dbReference>
<dbReference type="EMBL" id="FQZM01000011">
    <property type="protein sequence ID" value="SHI76579.1"/>
    <property type="molecule type" value="Genomic_DNA"/>
</dbReference>
<dbReference type="SUPFAM" id="SSF54862">
    <property type="entry name" value="4Fe-4S ferredoxins"/>
    <property type="match status" value="1"/>
</dbReference>
<dbReference type="AlphaFoldDB" id="A0A1M6DTW8"/>
<evidence type="ECO:0000256" key="2">
    <source>
        <dbReference type="ARBA" id="ARBA00023004"/>
    </source>
</evidence>
<dbReference type="GO" id="GO:0046872">
    <property type="term" value="F:metal ion binding"/>
    <property type="evidence" value="ECO:0007669"/>
    <property type="project" value="UniProtKB-KW"/>
</dbReference>
<evidence type="ECO:0000256" key="3">
    <source>
        <dbReference type="ARBA" id="ARBA00023014"/>
    </source>
</evidence>
<dbReference type="PROSITE" id="PS51379">
    <property type="entry name" value="4FE4S_FER_2"/>
    <property type="match status" value="1"/>
</dbReference>
<dbReference type="STRING" id="1121432.SAMN02745219_00997"/>
<dbReference type="OrthoDB" id="9773828at2"/>
<organism evidence="5 6">
    <name type="scientific">Desulfofundulus thermosubterraneus DSM 16057</name>
    <dbReference type="NCBI Taxonomy" id="1121432"/>
    <lineage>
        <taxon>Bacteria</taxon>
        <taxon>Bacillati</taxon>
        <taxon>Bacillota</taxon>
        <taxon>Clostridia</taxon>
        <taxon>Eubacteriales</taxon>
        <taxon>Peptococcaceae</taxon>
        <taxon>Desulfofundulus</taxon>
    </lineage>
</organism>
<reference evidence="6" key="1">
    <citation type="submission" date="2016-11" db="EMBL/GenBank/DDBJ databases">
        <authorList>
            <person name="Varghese N."/>
            <person name="Submissions S."/>
        </authorList>
    </citation>
    <scope>NUCLEOTIDE SEQUENCE [LARGE SCALE GENOMIC DNA]</scope>
    <source>
        <strain evidence="6">DSM 16057</strain>
    </source>
</reference>
<dbReference type="RefSeq" id="WP_072867685.1">
    <property type="nucleotide sequence ID" value="NZ_FQZM01000011.1"/>
</dbReference>
<keyword evidence="3" id="KW-0411">Iron-sulfur</keyword>
<dbReference type="InterPro" id="IPR017900">
    <property type="entry name" value="4Fe4S_Fe_S_CS"/>
</dbReference>
<name>A0A1M6DTW8_9FIRM</name>
<gene>
    <name evidence="5" type="ORF">SAMN02745219_00997</name>
</gene>
<dbReference type="Gene3D" id="3.30.70.20">
    <property type="match status" value="1"/>
</dbReference>
<dbReference type="InterPro" id="IPR017896">
    <property type="entry name" value="4Fe4S_Fe-S-bd"/>
</dbReference>
<keyword evidence="6" id="KW-1185">Reference proteome</keyword>
<proteinExistence type="predicted"/>
<dbReference type="PROSITE" id="PS00198">
    <property type="entry name" value="4FE4S_FER_1"/>
    <property type="match status" value="2"/>
</dbReference>
<protein>
    <submittedName>
        <fullName evidence="5">Formate dehydrogenase subunit beta</fullName>
    </submittedName>
</protein>
<evidence type="ECO:0000256" key="1">
    <source>
        <dbReference type="ARBA" id="ARBA00022723"/>
    </source>
</evidence>
<evidence type="ECO:0000259" key="4">
    <source>
        <dbReference type="PROSITE" id="PS51379"/>
    </source>
</evidence>
<evidence type="ECO:0000313" key="6">
    <source>
        <dbReference type="Proteomes" id="UP000184529"/>
    </source>
</evidence>
<keyword evidence="2" id="KW-0408">Iron</keyword>
<accession>A0A1M6DTW8</accession>
<dbReference type="GO" id="GO:0051536">
    <property type="term" value="F:iron-sulfur cluster binding"/>
    <property type="evidence" value="ECO:0007669"/>
    <property type="project" value="UniProtKB-KW"/>
</dbReference>
<feature type="domain" description="4Fe-4S ferredoxin-type" evidence="4">
    <location>
        <begin position="310"/>
        <end position="340"/>
    </location>
</feature>
<keyword evidence="1" id="KW-0479">Metal-binding</keyword>
<sequence length="375" mass="40937">MKTALLKVESGSPRQAAANFFQALLDRQVVDALIVPREVPSRRMVVPALAVSGDGLSGANPFAPVAIINAARAVSRLTSRDPGVKVGAVLRPCEIRALVEMAKFQQIILEQVLIIGTDCLGTFEPADYYHLTGAGFDTDAWLAQAAGSGKAALNGTKTRTACAICEAISPSGAHLSLHWVDCDVHRELYIAYDDERVNLDALFDGGILVPGELPAARQSLVESLQKERRELAQEMCRDFASRVADVNRLLDELAPCLGCHNCREVCPICVCRECVFDSNLFEHEPSRYLHWAAARGALELPTNTLLYHLTRMHHMGVSCVGCGQCESGCPSKIPLTLLFRTIGQKLQDLFSYVPGASMDEPPPLTTYKEHELEPR</sequence>
<evidence type="ECO:0000313" key="5">
    <source>
        <dbReference type="EMBL" id="SHI76579.1"/>
    </source>
</evidence>